<evidence type="ECO:0000313" key="2">
    <source>
        <dbReference type="Proteomes" id="UP000189670"/>
    </source>
</evidence>
<protein>
    <submittedName>
        <fullName evidence="1">Uncharacterized protein</fullName>
    </submittedName>
</protein>
<dbReference type="Proteomes" id="UP000189670">
    <property type="component" value="Unassembled WGS sequence"/>
</dbReference>
<evidence type="ECO:0000313" key="1">
    <source>
        <dbReference type="EMBL" id="ETR69366.1"/>
    </source>
</evidence>
<gene>
    <name evidence="1" type="ORF">OMM_09663</name>
</gene>
<accession>A0A1V1P3M5</accession>
<sequence length="77" mass="8963">MNVKQQELINDFYQSTKKQFPEIELINISKSPENPEEVWINVTSPNEQIEEDLILFSADKSTDILLDYGYQILVMPS</sequence>
<dbReference type="EMBL" id="ATBP01000663">
    <property type="protein sequence ID" value="ETR69366.1"/>
    <property type="molecule type" value="Genomic_DNA"/>
</dbReference>
<reference evidence="2" key="1">
    <citation type="submission" date="2012-11" db="EMBL/GenBank/DDBJ databases">
        <authorList>
            <person name="Lucero-Rivera Y.E."/>
            <person name="Tovar-Ramirez D."/>
        </authorList>
    </citation>
    <scope>NUCLEOTIDE SEQUENCE [LARGE SCALE GENOMIC DNA]</scope>
    <source>
        <strain evidence="2">Araruama</strain>
    </source>
</reference>
<name>A0A1V1P3M5_9BACT</name>
<dbReference type="AlphaFoldDB" id="A0A1V1P3M5"/>
<proteinExistence type="predicted"/>
<comment type="caution">
    <text evidence="1">The sequence shown here is derived from an EMBL/GenBank/DDBJ whole genome shotgun (WGS) entry which is preliminary data.</text>
</comment>
<organism evidence="1 2">
    <name type="scientific">Candidatus Magnetoglobus multicellularis str. Araruama</name>
    <dbReference type="NCBI Taxonomy" id="890399"/>
    <lineage>
        <taxon>Bacteria</taxon>
        <taxon>Pseudomonadati</taxon>
        <taxon>Thermodesulfobacteriota</taxon>
        <taxon>Desulfobacteria</taxon>
        <taxon>Desulfobacterales</taxon>
        <taxon>Desulfobacteraceae</taxon>
        <taxon>Candidatus Magnetoglobus</taxon>
    </lineage>
</organism>